<dbReference type="STRING" id="1123357.SAMN02745244_02465"/>
<evidence type="ECO:0008006" key="5">
    <source>
        <dbReference type="Google" id="ProtNLM"/>
    </source>
</evidence>
<feature type="signal peptide" evidence="2">
    <location>
        <begin position="1"/>
        <end position="26"/>
    </location>
</feature>
<feature type="transmembrane region" description="Helical" evidence="1">
    <location>
        <begin position="298"/>
        <end position="316"/>
    </location>
</feature>
<dbReference type="EMBL" id="FQZG01000047">
    <property type="protein sequence ID" value="SHJ41965.1"/>
    <property type="molecule type" value="Genomic_DNA"/>
</dbReference>
<dbReference type="RefSeq" id="WP_175558321.1">
    <property type="nucleotide sequence ID" value="NZ_FQZG01000047.1"/>
</dbReference>
<keyword evidence="1" id="KW-0812">Transmembrane</keyword>
<organism evidence="3 4">
    <name type="scientific">Tessaracoccus bendigoensis DSM 12906</name>
    <dbReference type="NCBI Taxonomy" id="1123357"/>
    <lineage>
        <taxon>Bacteria</taxon>
        <taxon>Bacillati</taxon>
        <taxon>Actinomycetota</taxon>
        <taxon>Actinomycetes</taxon>
        <taxon>Propionibacteriales</taxon>
        <taxon>Propionibacteriaceae</taxon>
        <taxon>Tessaracoccus</taxon>
    </lineage>
</organism>
<evidence type="ECO:0000256" key="1">
    <source>
        <dbReference type="SAM" id="Phobius"/>
    </source>
</evidence>
<protein>
    <recommendedName>
        <fullName evidence="5">DUF916 domain-containing protein</fullName>
    </recommendedName>
</protein>
<evidence type="ECO:0000256" key="2">
    <source>
        <dbReference type="SAM" id="SignalP"/>
    </source>
</evidence>
<dbReference type="AlphaFoldDB" id="A0A1M6J5G5"/>
<proteinExistence type="predicted"/>
<feature type="chain" id="PRO_5009918623" description="DUF916 domain-containing protein" evidence="2">
    <location>
        <begin position="27"/>
        <end position="346"/>
    </location>
</feature>
<sequence>MKPITRPAVTGLIVLLCLLFPTLAHGDTTDEQGDTTWAVAPADAQGPDGRRMIELELDPGESASDHFAVTNLSGHEVTFRLRAADGYFNENGRFNTIPSDQESVDIGTWVQVEDEVTIPAKGVAVVPVTITVPQDAEPGDHAAGISASLLQVSTDESGSSVGVESRVGFRLTVRVTGEVRAAVAVQDVETSYDTSWNPIRPGAATVTFKLVNEGNVRILGQGVLRIGGHEIAFPAEGESKQELLPGDDRSFTLRVDQLWPTILIKGSIDATPEAASERAADVVVPPVSSEISIVAVPWPQAAVVLGILLIVFALAMNRGRNKRKVADLVEQAREEGRRAANEENKK</sequence>
<dbReference type="Proteomes" id="UP000184512">
    <property type="component" value="Unassembled WGS sequence"/>
</dbReference>
<name>A0A1M6J5G5_9ACTN</name>
<gene>
    <name evidence="3" type="ORF">SAMN02745244_02465</name>
</gene>
<keyword evidence="1" id="KW-0472">Membrane</keyword>
<reference evidence="3 4" key="1">
    <citation type="submission" date="2016-11" db="EMBL/GenBank/DDBJ databases">
        <authorList>
            <person name="Jaros S."/>
            <person name="Januszkiewicz K."/>
            <person name="Wedrychowicz H."/>
        </authorList>
    </citation>
    <scope>NUCLEOTIDE SEQUENCE [LARGE SCALE GENOMIC DNA]</scope>
    <source>
        <strain evidence="3 4">DSM 12906</strain>
    </source>
</reference>
<evidence type="ECO:0000313" key="4">
    <source>
        <dbReference type="Proteomes" id="UP000184512"/>
    </source>
</evidence>
<evidence type="ECO:0000313" key="3">
    <source>
        <dbReference type="EMBL" id="SHJ41965.1"/>
    </source>
</evidence>
<accession>A0A1M6J5G5</accession>
<keyword evidence="4" id="KW-1185">Reference proteome</keyword>
<keyword evidence="1" id="KW-1133">Transmembrane helix</keyword>
<keyword evidence="2" id="KW-0732">Signal</keyword>